<dbReference type="EMBL" id="JAAMPC010000017">
    <property type="protein sequence ID" value="KAG2246286.1"/>
    <property type="molecule type" value="Genomic_DNA"/>
</dbReference>
<gene>
    <name evidence="2" type="ORF">Bca52824_085914</name>
</gene>
<reference evidence="2 3" key="1">
    <citation type="submission" date="2020-02" db="EMBL/GenBank/DDBJ databases">
        <authorList>
            <person name="Ma Q."/>
            <person name="Huang Y."/>
            <person name="Song X."/>
            <person name="Pei D."/>
        </authorList>
    </citation>
    <scope>NUCLEOTIDE SEQUENCE [LARGE SCALE GENOMIC DNA]</scope>
    <source>
        <strain evidence="2">Sxm20200214</strain>
        <tissue evidence="2">Leaf</tissue>
    </source>
</reference>
<dbReference type="Proteomes" id="UP000886595">
    <property type="component" value="Unassembled WGS sequence"/>
</dbReference>
<dbReference type="PANTHER" id="PTHR33237">
    <property type="entry name" value="F2P16.13 PROTEIN-RELATED"/>
    <property type="match status" value="1"/>
</dbReference>
<sequence>MEALWKLEDKLKLTTKDAVVILVGTAAAVTLLCIAAAFLNRNSRGKQVADAEWASETSFVVSRTMDETRNCKWGKVKRRLMGSFCWSSAAKWMEMETRTPPQQTLLAVKERSLNAVDQLTTKDAVVILVGTAAAVTLLCIAAAFLNRNSRGKQVADAEWAFVESRTMDQKRNCKWSKVKRRLMGSFCWSSAAKWMEMETRTPPQQTLLAVKERSLNAVDQVWQRPILMGEKCELPRFSGLILYDERGDPIQHSPSQEEVKQTPLVRTTLRDLL</sequence>
<feature type="transmembrane region" description="Helical" evidence="1">
    <location>
        <begin position="124"/>
        <end position="145"/>
    </location>
</feature>
<keyword evidence="3" id="KW-1185">Reference proteome</keyword>
<name>A0A8X7TM84_BRACI</name>
<keyword evidence="1" id="KW-1133">Transmembrane helix</keyword>
<proteinExistence type="predicted"/>
<evidence type="ECO:0000256" key="1">
    <source>
        <dbReference type="SAM" id="Phobius"/>
    </source>
</evidence>
<keyword evidence="1" id="KW-0812">Transmembrane</keyword>
<evidence type="ECO:0000313" key="2">
    <source>
        <dbReference type="EMBL" id="KAG2246286.1"/>
    </source>
</evidence>
<dbReference type="PANTHER" id="PTHR33237:SF21">
    <property type="entry name" value="TRANSMEMBRANE PROTEIN"/>
    <property type="match status" value="1"/>
</dbReference>
<keyword evidence="1" id="KW-0472">Membrane</keyword>
<organism evidence="2 3">
    <name type="scientific">Brassica carinata</name>
    <name type="common">Ethiopian mustard</name>
    <name type="synonym">Abyssinian cabbage</name>
    <dbReference type="NCBI Taxonomy" id="52824"/>
    <lineage>
        <taxon>Eukaryota</taxon>
        <taxon>Viridiplantae</taxon>
        <taxon>Streptophyta</taxon>
        <taxon>Embryophyta</taxon>
        <taxon>Tracheophyta</taxon>
        <taxon>Spermatophyta</taxon>
        <taxon>Magnoliopsida</taxon>
        <taxon>eudicotyledons</taxon>
        <taxon>Gunneridae</taxon>
        <taxon>Pentapetalae</taxon>
        <taxon>rosids</taxon>
        <taxon>malvids</taxon>
        <taxon>Brassicales</taxon>
        <taxon>Brassicaceae</taxon>
        <taxon>Brassiceae</taxon>
        <taxon>Brassica</taxon>
    </lineage>
</organism>
<accession>A0A8X7TM84</accession>
<dbReference type="OrthoDB" id="1874222at2759"/>
<comment type="caution">
    <text evidence="2">The sequence shown here is derived from an EMBL/GenBank/DDBJ whole genome shotgun (WGS) entry which is preliminary data.</text>
</comment>
<evidence type="ECO:0000313" key="3">
    <source>
        <dbReference type="Proteomes" id="UP000886595"/>
    </source>
</evidence>
<protein>
    <recommendedName>
        <fullName evidence="4">Transmembrane protein</fullName>
    </recommendedName>
</protein>
<evidence type="ECO:0008006" key="4">
    <source>
        <dbReference type="Google" id="ProtNLM"/>
    </source>
</evidence>
<feature type="transmembrane region" description="Helical" evidence="1">
    <location>
        <begin position="20"/>
        <end position="39"/>
    </location>
</feature>
<dbReference type="AlphaFoldDB" id="A0A8X7TM84"/>